<feature type="region of interest" description="Disordered" evidence="1">
    <location>
        <begin position="78"/>
        <end position="111"/>
    </location>
</feature>
<sequence length="111" mass="12298">METNYYKVALGHAMTRVAFQRDLFEGSPSPASAITTPVVANDGWECSAADDWADELRERLQGLYEAFAQAHADLAAEHDAEPDEVEDGHRHGNAYRPHAYARPHRNIPVGP</sequence>
<dbReference type="Proteomes" id="UP000515871">
    <property type="component" value="Chromosome"/>
</dbReference>
<evidence type="ECO:0000313" key="2">
    <source>
        <dbReference type="EMBL" id="MBC9226731.1"/>
    </source>
</evidence>
<organism evidence="2 5">
    <name type="scientific">Aeromicrobium senzhongii</name>
    <dbReference type="NCBI Taxonomy" id="2663859"/>
    <lineage>
        <taxon>Bacteria</taxon>
        <taxon>Bacillati</taxon>
        <taxon>Actinomycetota</taxon>
        <taxon>Actinomycetes</taxon>
        <taxon>Propionibacteriales</taxon>
        <taxon>Nocardioidaceae</taxon>
        <taxon>Aeromicrobium</taxon>
    </lineage>
</organism>
<dbReference type="EMBL" id="CP060587">
    <property type="protein sequence ID" value="QNL93481.1"/>
    <property type="molecule type" value="Genomic_DNA"/>
</dbReference>
<evidence type="ECO:0000313" key="4">
    <source>
        <dbReference type="Proteomes" id="UP000515871"/>
    </source>
</evidence>
<keyword evidence="4" id="KW-1185">Reference proteome</keyword>
<dbReference type="Proteomes" id="UP000620591">
    <property type="component" value="Unassembled WGS sequence"/>
</dbReference>
<protein>
    <submittedName>
        <fullName evidence="2">Uncharacterized protein</fullName>
    </submittedName>
</protein>
<evidence type="ECO:0000313" key="3">
    <source>
        <dbReference type="EMBL" id="QNL93481.1"/>
    </source>
</evidence>
<dbReference type="RefSeq" id="WP_154596993.1">
    <property type="nucleotide sequence ID" value="NZ_CP060587.1"/>
</dbReference>
<evidence type="ECO:0000313" key="5">
    <source>
        <dbReference type="Proteomes" id="UP000620591"/>
    </source>
</evidence>
<gene>
    <name evidence="3" type="ORF">H9L21_10165</name>
    <name evidence="2" type="ORF">IBG24_10420</name>
</gene>
<proteinExistence type="predicted"/>
<dbReference type="EMBL" id="JACTVM010000002">
    <property type="protein sequence ID" value="MBC9226731.1"/>
    <property type="molecule type" value="Genomic_DNA"/>
</dbReference>
<accession>A0A8I0K0T8</accession>
<evidence type="ECO:0000256" key="1">
    <source>
        <dbReference type="SAM" id="MobiDB-lite"/>
    </source>
</evidence>
<dbReference type="AlphaFoldDB" id="A0A8I0K0T8"/>
<reference evidence="2" key="1">
    <citation type="submission" date="2020-09" db="EMBL/GenBank/DDBJ databases">
        <title>Novel species in genus Aeromicrobium.</title>
        <authorList>
            <person name="Zhang G."/>
        </authorList>
    </citation>
    <scope>NUCLEOTIDE SEQUENCE</scope>
    <source>
        <strain evidence="4">zg-629</strain>
        <strain evidence="3">Zg-629</strain>
        <strain evidence="2">Zg-636</strain>
    </source>
</reference>
<name>A0A8I0K0T8_9ACTN</name>